<dbReference type="AlphaFoldDB" id="W9CP99"/>
<gene>
    <name evidence="4" type="ORF">SBOR_1724</name>
</gene>
<keyword evidence="3" id="KW-0812">Transmembrane</keyword>
<keyword evidence="3" id="KW-0472">Membrane</keyword>
<dbReference type="OrthoDB" id="3544577at2759"/>
<accession>W9CP99</accession>
<proteinExistence type="predicted"/>
<evidence type="ECO:0000313" key="5">
    <source>
        <dbReference type="Proteomes" id="UP000019487"/>
    </source>
</evidence>
<evidence type="ECO:0000256" key="2">
    <source>
        <dbReference type="SAM" id="MobiDB-lite"/>
    </source>
</evidence>
<name>W9CP99_SCLBF</name>
<keyword evidence="5" id="KW-1185">Reference proteome</keyword>
<feature type="compositionally biased region" description="Basic and acidic residues" evidence="2">
    <location>
        <begin position="174"/>
        <end position="188"/>
    </location>
</feature>
<feature type="transmembrane region" description="Helical" evidence="3">
    <location>
        <begin position="45"/>
        <end position="68"/>
    </location>
</feature>
<comment type="caution">
    <text evidence="4">The sequence shown here is derived from an EMBL/GenBank/DDBJ whole genome shotgun (WGS) entry which is preliminary data.</text>
</comment>
<feature type="region of interest" description="Disordered" evidence="2">
    <location>
        <begin position="159"/>
        <end position="199"/>
    </location>
</feature>
<evidence type="ECO:0000256" key="1">
    <source>
        <dbReference type="SAM" id="Coils"/>
    </source>
</evidence>
<feature type="coiled-coil region" evidence="1">
    <location>
        <begin position="71"/>
        <end position="99"/>
    </location>
</feature>
<dbReference type="HOGENOM" id="CLU_1205365_0_0_1"/>
<keyword evidence="1" id="KW-0175">Coiled coil</keyword>
<evidence type="ECO:0000256" key="3">
    <source>
        <dbReference type="SAM" id="Phobius"/>
    </source>
</evidence>
<protein>
    <submittedName>
        <fullName evidence="4">Uncharacterized protein</fullName>
    </submittedName>
</protein>
<sequence length="230" mass="26167">MYIPHITRTLGTLTLSPQEIILLRRAESAPTSVNKEGFWQVQFNFWGTILAFVVALGIITGLLTWCLVCRGKRMQKKIAREKEKEREKEEREKVEMMDRVVGNEGGVGRNGTVRKSEISRPFAAQKGSVNEEGEFKRAGYGEEEGVWGLEKELGMTRGRDMNMDSLSRPPSYHSSRDEEKMEVARDMTGDGNGNSENAWRRIEVNGTSYMGRERGESAYLEGREIKDMYS</sequence>
<evidence type="ECO:0000313" key="4">
    <source>
        <dbReference type="EMBL" id="ESZ97848.1"/>
    </source>
</evidence>
<reference evidence="4 5" key="1">
    <citation type="journal article" date="2014" name="Genome Announc.">
        <title>Draft genome sequence of Sclerotinia borealis, a psychrophilic plant pathogenic fungus.</title>
        <authorList>
            <person name="Mardanov A.V."/>
            <person name="Beletsky A.V."/>
            <person name="Kadnikov V.V."/>
            <person name="Ignatov A.N."/>
            <person name="Ravin N.V."/>
        </authorList>
    </citation>
    <scope>NUCLEOTIDE SEQUENCE [LARGE SCALE GENOMIC DNA]</scope>
    <source>
        <strain evidence="5">F-4157</strain>
    </source>
</reference>
<keyword evidence="3" id="KW-1133">Transmembrane helix</keyword>
<dbReference type="Proteomes" id="UP000019487">
    <property type="component" value="Unassembled WGS sequence"/>
</dbReference>
<dbReference type="EMBL" id="AYSA01000065">
    <property type="protein sequence ID" value="ESZ97848.1"/>
    <property type="molecule type" value="Genomic_DNA"/>
</dbReference>
<organism evidence="4 5">
    <name type="scientific">Sclerotinia borealis (strain F-4128)</name>
    <dbReference type="NCBI Taxonomy" id="1432307"/>
    <lineage>
        <taxon>Eukaryota</taxon>
        <taxon>Fungi</taxon>
        <taxon>Dikarya</taxon>
        <taxon>Ascomycota</taxon>
        <taxon>Pezizomycotina</taxon>
        <taxon>Leotiomycetes</taxon>
        <taxon>Helotiales</taxon>
        <taxon>Sclerotiniaceae</taxon>
        <taxon>Sclerotinia</taxon>
    </lineage>
</organism>